<dbReference type="InterPro" id="IPR012948">
    <property type="entry name" value="AARP2CN"/>
</dbReference>
<evidence type="ECO:0000256" key="2">
    <source>
        <dbReference type="ARBA" id="ARBA00022517"/>
    </source>
</evidence>
<proteinExistence type="inferred from homology"/>
<dbReference type="Pfam" id="PF04950">
    <property type="entry name" value="RIBIOP_C"/>
    <property type="match status" value="1"/>
</dbReference>
<feature type="region of interest" description="Disordered" evidence="5">
    <location>
        <begin position="434"/>
        <end position="491"/>
    </location>
</feature>
<keyword evidence="3" id="KW-0539">Nucleus</keyword>
<dbReference type="GO" id="GO:0005730">
    <property type="term" value="C:nucleolus"/>
    <property type="evidence" value="ECO:0007669"/>
    <property type="project" value="UniProtKB-SubCell"/>
</dbReference>
<reference evidence="7" key="1">
    <citation type="journal article" date="2020" name="Stud. Mycol.">
        <title>101 Dothideomycetes genomes: a test case for predicting lifestyles and emergence of pathogens.</title>
        <authorList>
            <person name="Haridas S."/>
            <person name="Albert R."/>
            <person name="Binder M."/>
            <person name="Bloem J."/>
            <person name="Labutti K."/>
            <person name="Salamov A."/>
            <person name="Andreopoulos B."/>
            <person name="Baker S."/>
            <person name="Barry K."/>
            <person name="Bills G."/>
            <person name="Bluhm B."/>
            <person name="Cannon C."/>
            <person name="Castanera R."/>
            <person name="Culley D."/>
            <person name="Daum C."/>
            <person name="Ezra D."/>
            <person name="Gonzalez J."/>
            <person name="Henrissat B."/>
            <person name="Kuo A."/>
            <person name="Liang C."/>
            <person name="Lipzen A."/>
            <person name="Lutzoni F."/>
            <person name="Magnuson J."/>
            <person name="Mondo S."/>
            <person name="Nolan M."/>
            <person name="Ohm R."/>
            <person name="Pangilinan J."/>
            <person name="Park H.-J."/>
            <person name="Ramirez L."/>
            <person name="Alfaro M."/>
            <person name="Sun H."/>
            <person name="Tritt A."/>
            <person name="Yoshinaga Y."/>
            <person name="Zwiers L.-H."/>
            <person name="Turgeon B."/>
            <person name="Goodwin S."/>
            <person name="Spatafora J."/>
            <person name="Crous P."/>
            <person name="Grigoriev I."/>
        </authorList>
    </citation>
    <scope>NUCLEOTIDE SEQUENCE</scope>
    <source>
        <strain evidence="7">CBS 207.26</strain>
    </source>
</reference>
<evidence type="ECO:0000259" key="6">
    <source>
        <dbReference type="PROSITE" id="PS51714"/>
    </source>
</evidence>
<dbReference type="Proteomes" id="UP000800200">
    <property type="component" value="Unassembled WGS sequence"/>
</dbReference>
<feature type="domain" description="Bms1-type G" evidence="6">
    <location>
        <begin position="88"/>
        <end position="247"/>
    </location>
</feature>
<dbReference type="Pfam" id="PF22298">
    <property type="entry name" value="Tsr1_G-like"/>
    <property type="match status" value="1"/>
</dbReference>
<dbReference type="GO" id="GO:0030688">
    <property type="term" value="C:preribosome, small subunit precursor"/>
    <property type="evidence" value="ECO:0007669"/>
    <property type="project" value="TreeGrafter"/>
</dbReference>
<dbReference type="InterPro" id="IPR007034">
    <property type="entry name" value="BMS1_TSR1_C"/>
</dbReference>
<evidence type="ECO:0000256" key="1">
    <source>
        <dbReference type="ARBA" id="ARBA00004604"/>
    </source>
</evidence>
<protein>
    <submittedName>
        <fullName evidence="7">DUF663-domain-containing protein</fullName>
    </submittedName>
</protein>
<evidence type="ECO:0000313" key="8">
    <source>
        <dbReference type="Proteomes" id="UP000800200"/>
    </source>
</evidence>
<evidence type="ECO:0000256" key="5">
    <source>
        <dbReference type="SAM" id="MobiDB-lite"/>
    </source>
</evidence>
<dbReference type="EMBL" id="ML994618">
    <property type="protein sequence ID" value="KAF2190663.1"/>
    <property type="molecule type" value="Genomic_DNA"/>
</dbReference>
<dbReference type="GO" id="GO:0034511">
    <property type="term" value="F:U3 snoRNA binding"/>
    <property type="evidence" value="ECO:0007669"/>
    <property type="project" value="TreeGrafter"/>
</dbReference>
<dbReference type="GO" id="GO:0000479">
    <property type="term" value="P:endonucleolytic cleavage of tricistronic rRNA transcript (SSU-rRNA, 5.8S rRNA, LSU-rRNA)"/>
    <property type="evidence" value="ECO:0007669"/>
    <property type="project" value="TreeGrafter"/>
</dbReference>
<gene>
    <name evidence="7" type="ORF">K469DRAFT_721563</name>
</gene>
<dbReference type="AlphaFoldDB" id="A0A6A6EH93"/>
<evidence type="ECO:0000256" key="4">
    <source>
        <dbReference type="ARBA" id="ARBA00038288"/>
    </source>
</evidence>
<dbReference type="PANTHER" id="PTHR12858:SF1">
    <property type="entry name" value="PRE-RRNA-PROCESSING PROTEIN TSR1 HOMOLOG"/>
    <property type="match status" value="1"/>
</dbReference>
<evidence type="ECO:0000256" key="3">
    <source>
        <dbReference type="ARBA" id="ARBA00023242"/>
    </source>
</evidence>
<dbReference type="PROSITE" id="PS51714">
    <property type="entry name" value="G_BMS1"/>
    <property type="match status" value="1"/>
</dbReference>
<dbReference type="GO" id="GO:0000462">
    <property type="term" value="P:maturation of SSU-rRNA from tricistronic rRNA transcript (SSU-rRNA, 5.8S rRNA, LSU-rRNA)"/>
    <property type="evidence" value="ECO:0007669"/>
    <property type="project" value="TreeGrafter"/>
</dbReference>
<dbReference type="PANTHER" id="PTHR12858">
    <property type="entry name" value="RIBOSOME BIOGENESIS PROTEIN"/>
    <property type="match status" value="1"/>
</dbReference>
<comment type="similarity">
    <text evidence="4">Belongs to the TRAFAC class translation factor GTPase superfamily. Bms1-like GTPase family. TSR1 subfamily.</text>
</comment>
<dbReference type="InterPro" id="IPR030387">
    <property type="entry name" value="G_Bms1/Tsr1_dom"/>
</dbReference>
<dbReference type="SMART" id="SM01362">
    <property type="entry name" value="DUF663"/>
    <property type="match status" value="1"/>
</dbReference>
<dbReference type="SMART" id="SM00785">
    <property type="entry name" value="AARP2CN"/>
    <property type="match status" value="1"/>
</dbReference>
<name>A0A6A6EH93_9PEZI</name>
<dbReference type="GO" id="GO:0003924">
    <property type="term" value="F:GTPase activity"/>
    <property type="evidence" value="ECO:0007669"/>
    <property type="project" value="TreeGrafter"/>
</dbReference>
<feature type="compositionally biased region" description="Basic and acidic residues" evidence="5">
    <location>
        <begin position="30"/>
        <end position="46"/>
    </location>
</feature>
<dbReference type="Pfam" id="PF08142">
    <property type="entry name" value="AARP2CN"/>
    <property type="match status" value="1"/>
</dbReference>
<dbReference type="GO" id="GO:0005525">
    <property type="term" value="F:GTP binding"/>
    <property type="evidence" value="ECO:0007669"/>
    <property type="project" value="TreeGrafter"/>
</dbReference>
<keyword evidence="8" id="KW-1185">Reference proteome</keyword>
<evidence type="ECO:0000313" key="7">
    <source>
        <dbReference type="EMBL" id="KAF2190663.1"/>
    </source>
</evidence>
<sequence length="804" mass="90679">MAPMVAQHHHRSTTKQTQKPFKSRHATKSALKERSKGKVESFERGSRKTPHQQVMSKLDRRNRAKQLRLAKDQEHAKATNVFAGREGAPRVVAVIPLCGDVSTAAAVRSLNSSQDIEDEIPEAGWLRTTIERFKQRVQYLVIRRDLLAALDACRVADFVVFVLSCQEEVDQDGELILKAIESQGVSNCFTVVQGLNTIEPAKRRPQIVASLKSYITHWLPSTERVFSLDSRQEASNLVRSLCTTTTKGIWWREQRSYMFIEDIAWPGGKSAVTEDGTGEVVLTGVVRGQGLKADRLIQVGDWGDFQVDKITDAPLDTRKKGKDDSMVLDSEQENILETPTEEQDDLAVLAPEETIMEDATNYAVSVAPSERRGVLLDDHHYFSDEEEIAAPSQPKRLPKGTSKYQSAWFIDDVSDSGSDLEDFEEEFPQHLKDETFDPADGLEGLDLNGRAPTEAGPSEYPQSEMFLDPSPEEETEAIAAHRKTRKTEAEEDLEFPDEIELHPNVIARERLARYRGLKSLKTSVWETEEDKPFEPEDWARLLEISDYKRTATKIIREAWIGGVKPGTRVNIHLRGVPLSFQEKQSRPIALFSLLRHEHKRTACNYSILLSSEHPGPIKSKTELIVQCGPRRMVINPLFSQAGNTPNDVHKFDRFLHPGRSAIASFIGPLTWGSVPVLYFQHTFPSEDSNVMPSSSSLRLIATGTSLPPSLNRVIAKRIILTGHPLKINKRVVTVRYMFFNDKDVKWFKSLPLWTRRGRGGFIKESLGTHGYFKATFDGKINPMDAVAVSLYKRVWPRPAKAWQP</sequence>
<dbReference type="OrthoDB" id="119302at2759"/>
<comment type="subcellular location">
    <subcellularLocation>
        <location evidence="1">Nucleus</location>
        <location evidence="1">Nucleolus</location>
    </subcellularLocation>
</comment>
<accession>A0A6A6EH93</accession>
<dbReference type="InterPro" id="IPR039761">
    <property type="entry name" value="Bms1/Tsr1"/>
</dbReference>
<organism evidence="7 8">
    <name type="scientific">Zopfia rhizophila CBS 207.26</name>
    <dbReference type="NCBI Taxonomy" id="1314779"/>
    <lineage>
        <taxon>Eukaryota</taxon>
        <taxon>Fungi</taxon>
        <taxon>Dikarya</taxon>
        <taxon>Ascomycota</taxon>
        <taxon>Pezizomycotina</taxon>
        <taxon>Dothideomycetes</taxon>
        <taxon>Dothideomycetes incertae sedis</taxon>
        <taxon>Zopfiaceae</taxon>
        <taxon>Zopfia</taxon>
    </lineage>
</organism>
<keyword evidence="2" id="KW-0690">Ribosome biogenesis</keyword>
<feature type="region of interest" description="Disordered" evidence="5">
    <location>
        <begin position="1"/>
        <end position="59"/>
    </location>
</feature>